<dbReference type="SMR" id="Q72EY2"/>
<feature type="DNA-binding region" description="H-T-H motif" evidence="2">
    <location>
        <begin position="43"/>
        <end position="62"/>
    </location>
</feature>
<evidence type="ECO:0000256" key="1">
    <source>
        <dbReference type="ARBA" id="ARBA00023125"/>
    </source>
</evidence>
<dbReference type="Gene3D" id="1.10.357.10">
    <property type="entry name" value="Tetracycline Repressor, domain 2"/>
    <property type="match status" value="1"/>
</dbReference>
<dbReference type="PaxDb" id="882-DVU_0436"/>
<dbReference type="PhylomeDB" id="Q72EY2"/>
<name>Q72EY2_NITV2</name>
<dbReference type="InterPro" id="IPR036271">
    <property type="entry name" value="Tet_transcr_reg_TetR-rel_C_sf"/>
</dbReference>
<accession>Q72EY2</accession>
<protein>
    <submittedName>
        <fullName evidence="4">Transcriptional regulator, TetR family</fullName>
    </submittedName>
</protein>
<dbReference type="Gene3D" id="1.10.10.60">
    <property type="entry name" value="Homeodomain-like"/>
    <property type="match status" value="1"/>
</dbReference>
<dbReference type="PROSITE" id="PS50977">
    <property type="entry name" value="HTH_TETR_2"/>
    <property type="match status" value="1"/>
</dbReference>
<dbReference type="eggNOG" id="COG1309">
    <property type="taxonomic scope" value="Bacteria"/>
</dbReference>
<proteinExistence type="predicted"/>
<keyword evidence="1 2" id="KW-0238">DNA-binding</keyword>
<dbReference type="InterPro" id="IPR015292">
    <property type="entry name" value="Tscrpt_reg_YbiH_C"/>
</dbReference>
<dbReference type="PRINTS" id="PR00455">
    <property type="entry name" value="HTHTETR"/>
</dbReference>
<evidence type="ECO:0000313" key="5">
    <source>
        <dbReference type="Proteomes" id="UP000002194"/>
    </source>
</evidence>
<sequence length="251" mass="28225">MLDLAKRSFRKAVEEDRMQGGSRERLLEAAGETFAEKGFHRASLREICTRAGMNVAMVKYHFGDKMGLYREVLHATFDAAAKARIQRTLVACPRQRLYDFIHDQLLRVRGGRRPPWYNRLMARELASPSPALDELVARGILPVSRELRGIVMDLLGEGATDREITLHSLSVVGQSLHHHHARAIIERLYPDLTYTQRDIAALAEHIVRFSLDALDAARKRITERAHGAQDNVAERGVLHSGRDVAHPSDAG</sequence>
<dbReference type="SUPFAM" id="SSF48498">
    <property type="entry name" value="Tetracyclin repressor-like, C-terminal domain"/>
    <property type="match status" value="1"/>
</dbReference>
<organism evidence="4 5">
    <name type="scientific">Nitratidesulfovibrio vulgaris (strain ATCC 29579 / DSM 644 / CCUG 34227 / NCIMB 8303 / VKM B-1760 / Hildenborough)</name>
    <name type="common">Desulfovibrio vulgaris</name>
    <dbReference type="NCBI Taxonomy" id="882"/>
    <lineage>
        <taxon>Bacteria</taxon>
        <taxon>Pseudomonadati</taxon>
        <taxon>Thermodesulfobacteriota</taxon>
        <taxon>Desulfovibrionia</taxon>
        <taxon>Desulfovibrionales</taxon>
        <taxon>Desulfovibrionaceae</taxon>
        <taxon>Nitratidesulfovibrio</taxon>
    </lineage>
</organism>
<dbReference type="KEGG" id="dvu:DVU_0436"/>
<dbReference type="Pfam" id="PF00440">
    <property type="entry name" value="TetR_N"/>
    <property type="match status" value="1"/>
</dbReference>
<dbReference type="GO" id="GO:0003700">
    <property type="term" value="F:DNA-binding transcription factor activity"/>
    <property type="evidence" value="ECO:0007669"/>
    <property type="project" value="TreeGrafter"/>
</dbReference>
<dbReference type="SUPFAM" id="SSF46689">
    <property type="entry name" value="Homeodomain-like"/>
    <property type="match status" value="1"/>
</dbReference>
<dbReference type="InterPro" id="IPR001647">
    <property type="entry name" value="HTH_TetR"/>
</dbReference>
<dbReference type="STRING" id="882.DVU_0436"/>
<evidence type="ECO:0000313" key="4">
    <source>
        <dbReference type="EMBL" id="AAS94919.1"/>
    </source>
</evidence>
<reference evidence="4 5" key="1">
    <citation type="journal article" date="2004" name="Nat. Biotechnol.">
        <title>The genome sequence of the anaerobic, sulfate-reducing bacterium Desulfovibrio vulgaris Hildenborough.</title>
        <authorList>
            <person name="Heidelberg J.F."/>
            <person name="Seshadri R."/>
            <person name="Haveman S.A."/>
            <person name="Hemme C.L."/>
            <person name="Paulsen I.T."/>
            <person name="Kolonay J.F."/>
            <person name="Eisen J.A."/>
            <person name="Ward N."/>
            <person name="Methe B."/>
            <person name="Brinkac L.M."/>
            <person name="Daugherty S.C."/>
            <person name="Deboy R.T."/>
            <person name="Dodson R.J."/>
            <person name="Durkin A.S."/>
            <person name="Madupu R."/>
            <person name="Nelson W.C."/>
            <person name="Sullivan S.A."/>
            <person name="Fouts D."/>
            <person name="Haft D.H."/>
            <person name="Selengut J."/>
            <person name="Peterson J.D."/>
            <person name="Davidsen T.M."/>
            <person name="Zafar N."/>
            <person name="Zhou L."/>
            <person name="Radune D."/>
            <person name="Dimitrov G."/>
            <person name="Hance M."/>
            <person name="Tran K."/>
            <person name="Khouri H."/>
            <person name="Gill J."/>
            <person name="Utterback T.R."/>
            <person name="Feldblyum T.V."/>
            <person name="Wall J.D."/>
            <person name="Voordouw G."/>
            <person name="Fraser C.M."/>
        </authorList>
    </citation>
    <scope>NUCLEOTIDE SEQUENCE [LARGE SCALE GENOMIC DNA]</scope>
    <source>
        <strain evidence="5">ATCC 29579 / DSM 644 / NCIMB 8303 / VKM B-1760 / Hildenborough</strain>
    </source>
</reference>
<dbReference type="InterPro" id="IPR050109">
    <property type="entry name" value="HTH-type_TetR-like_transc_reg"/>
</dbReference>
<dbReference type="HOGENOM" id="CLU_069356_16_1_7"/>
<dbReference type="PANTHER" id="PTHR30055">
    <property type="entry name" value="HTH-TYPE TRANSCRIPTIONAL REGULATOR RUTR"/>
    <property type="match status" value="1"/>
</dbReference>
<dbReference type="EnsemblBacteria" id="AAS94919">
    <property type="protein sequence ID" value="AAS94919"/>
    <property type="gene ID" value="DVU_0436"/>
</dbReference>
<dbReference type="PANTHER" id="PTHR30055:SF226">
    <property type="entry name" value="HTH-TYPE TRANSCRIPTIONAL REGULATOR PKSA"/>
    <property type="match status" value="1"/>
</dbReference>
<dbReference type="EMBL" id="AE017285">
    <property type="protein sequence ID" value="AAS94919.1"/>
    <property type="molecule type" value="Genomic_DNA"/>
</dbReference>
<dbReference type="AlphaFoldDB" id="Q72EY2"/>
<gene>
    <name evidence="4" type="ordered locus">DVU_0436</name>
</gene>
<dbReference type="GO" id="GO:0000976">
    <property type="term" value="F:transcription cis-regulatory region binding"/>
    <property type="evidence" value="ECO:0007669"/>
    <property type="project" value="TreeGrafter"/>
</dbReference>
<dbReference type="Pfam" id="PF09209">
    <property type="entry name" value="CecR_C"/>
    <property type="match status" value="1"/>
</dbReference>
<feature type="domain" description="HTH tetR-type" evidence="3">
    <location>
        <begin position="20"/>
        <end position="80"/>
    </location>
</feature>
<dbReference type="InterPro" id="IPR009057">
    <property type="entry name" value="Homeodomain-like_sf"/>
</dbReference>
<evidence type="ECO:0000259" key="3">
    <source>
        <dbReference type="PROSITE" id="PS50977"/>
    </source>
</evidence>
<evidence type="ECO:0000256" key="2">
    <source>
        <dbReference type="PROSITE-ProRule" id="PRU00335"/>
    </source>
</evidence>
<dbReference type="OrthoDB" id="9790413at2"/>
<keyword evidence="5" id="KW-1185">Reference proteome</keyword>
<dbReference type="Proteomes" id="UP000002194">
    <property type="component" value="Chromosome"/>
</dbReference>